<name>A0AAD4GLJ9_BOLED</name>
<dbReference type="Gene3D" id="1.20.1310.10">
    <property type="entry name" value="Cullin Repeats"/>
    <property type="match status" value="1"/>
</dbReference>
<proteinExistence type="predicted"/>
<dbReference type="EMBL" id="WHUW01000002">
    <property type="protein sequence ID" value="KAF8451040.1"/>
    <property type="molecule type" value="Genomic_DNA"/>
</dbReference>
<gene>
    <name evidence="1" type="ORF">L210DRAFT_3687771</name>
</gene>
<dbReference type="AlphaFoldDB" id="A0AAD4GLJ9"/>
<keyword evidence="2" id="KW-1185">Reference proteome</keyword>
<comment type="caution">
    <text evidence="1">The sequence shown here is derived from an EMBL/GenBank/DDBJ whole genome shotgun (WGS) entry which is preliminary data.</text>
</comment>
<protein>
    <submittedName>
        <fullName evidence="1">Uncharacterized protein</fullName>
    </submittedName>
</protein>
<sequence>MPNPSVGSANPSTSLSALWGYILPVLNHIIHSPTNSTNKAPTIEPPYHIGIHTATYNYFTAQSKAANAHANSRADKGPSTVRSATRADLYEQLDKYFMDLAWELLLGTPEDDMALIQHYVKCTIDEDKGWLTLSDIFNVKEGNAWKAMSLKERRVEELKKWGYEEGGLAETLALAEQRAEAVSTLNCIVPLAALALRRFRTEFIEPLLAALKVKEKKGTPGAASVGDNVQELLGVQDISPEECLGLARDLTVTLCAISVRNGHPL</sequence>
<evidence type="ECO:0000313" key="2">
    <source>
        <dbReference type="Proteomes" id="UP001194468"/>
    </source>
</evidence>
<accession>A0AAD4GLJ9</accession>
<evidence type="ECO:0000313" key="1">
    <source>
        <dbReference type="EMBL" id="KAF8451040.1"/>
    </source>
</evidence>
<organism evidence="1 2">
    <name type="scientific">Boletus edulis BED1</name>
    <dbReference type="NCBI Taxonomy" id="1328754"/>
    <lineage>
        <taxon>Eukaryota</taxon>
        <taxon>Fungi</taxon>
        <taxon>Dikarya</taxon>
        <taxon>Basidiomycota</taxon>
        <taxon>Agaricomycotina</taxon>
        <taxon>Agaricomycetes</taxon>
        <taxon>Agaricomycetidae</taxon>
        <taxon>Boletales</taxon>
        <taxon>Boletineae</taxon>
        <taxon>Boletaceae</taxon>
        <taxon>Boletoideae</taxon>
        <taxon>Boletus</taxon>
    </lineage>
</organism>
<dbReference type="Proteomes" id="UP001194468">
    <property type="component" value="Unassembled WGS sequence"/>
</dbReference>
<reference evidence="1" key="1">
    <citation type="submission" date="2019-10" db="EMBL/GenBank/DDBJ databases">
        <authorList>
            <consortium name="DOE Joint Genome Institute"/>
            <person name="Kuo A."/>
            <person name="Miyauchi S."/>
            <person name="Kiss E."/>
            <person name="Drula E."/>
            <person name="Kohler A."/>
            <person name="Sanchez-Garcia M."/>
            <person name="Andreopoulos B."/>
            <person name="Barry K.W."/>
            <person name="Bonito G."/>
            <person name="Buee M."/>
            <person name="Carver A."/>
            <person name="Chen C."/>
            <person name="Cichocki N."/>
            <person name="Clum A."/>
            <person name="Culley D."/>
            <person name="Crous P.W."/>
            <person name="Fauchery L."/>
            <person name="Girlanda M."/>
            <person name="Hayes R."/>
            <person name="Keri Z."/>
            <person name="LaButti K."/>
            <person name="Lipzen A."/>
            <person name="Lombard V."/>
            <person name="Magnuson J."/>
            <person name="Maillard F."/>
            <person name="Morin E."/>
            <person name="Murat C."/>
            <person name="Nolan M."/>
            <person name="Ohm R."/>
            <person name="Pangilinan J."/>
            <person name="Pereira M."/>
            <person name="Perotto S."/>
            <person name="Peter M."/>
            <person name="Riley R."/>
            <person name="Sitrit Y."/>
            <person name="Stielow B."/>
            <person name="Szollosi G."/>
            <person name="Zifcakova L."/>
            <person name="Stursova M."/>
            <person name="Spatafora J.W."/>
            <person name="Tedersoo L."/>
            <person name="Vaario L.-M."/>
            <person name="Yamada A."/>
            <person name="Yan M."/>
            <person name="Wang P."/>
            <person name="Xu J."/>
            <person name="Bruns T."/>
            <person name="Baldrian P."/>
            <person name="Vilgalys R."/>
            <person name="Henrissat B."/>
            <person name="Grigoriev I.V."/>
            <person name="Hibbett D."/>
            <person name="Nagy L.G."/>
            <person name="Martin F.M."/>
        </authorList>
    </citation>
    <scope>NUCLEOTIDE SEQUENCE</scope>
    <source>
        <strain evidence="1">BED1</strain>
    </source>
</reference>
<reference evidence="1" key="2">
    <citation type="journal article" date="2020" name="Nat. Commun.">
        <title>Large-scale genome sequencing of mycorrhizal fungi provides insights into the early evolution of symbiotic traits.</title>
        <authorList>
            <person name="Miyauchi S."/>
            <person name="Kiss E."/>
            <person name="Kuo A."/>
            <person name="Drula E."/>
            <person name="Kohler A."/>
            <person name="Sanchez-Garcia M."/>
            <person name="Morin E."/>
            <person name="Andreopoulos B."/>
            <person name="Barry K.W."/>
            <person name="Bonito G."/>
            <person name="Buee M."/>
            <person name="Carver A."/>
            <person name="Chen C."/>
            <person name="Cichocki N."/>
            <person name="Clum A."/>
            <person name="Culley D."/>
            <person name="Crous P.W."/>
            <person name="Fauchery L."/>
            <person name="Girlanda M."/>
            <person name="Hayes R.D."/>
            <person name="Keri Z."/>
            <person name="LaButti K."/>
            <person name="Lipzen A."/>
            <person name="Lombard V."/>
            <person name="Magnuson J."/>
            <person name="Maillard F."/>
            <person name="Murat C."/>
            <person name="Nolan M."/>
            <person name="Ohm R.A."/>
            <person name="Pangilinan J."/>
            <person name="Pereira M.F."/>
            <person name="Perotto S."/>
            <person name="Peter M."/>
            <person name="Pfister S."/>
            <person name="Riley R."/>
            <person name="Sitrit Y."/>
            <person name="Stielow J.B."/>
            <person name="Szollosi G."/>
            <person name="Zifcakova L."/>
            <person name="Stursova M."/>
            <person name="Spatafora J.W."/>
            <person name="Tedersoo L."/>
            <person name="Vaario L.M."/>
            <person name="Yamada A."/>
            <person name="Yan M."/>
            <person name="Wang P."/>
            <person name="Xu J."/>
            <person name="Bruns T."/>
            <person name="Baldrian P."/>
            <person name="Vilgalys R."/>
            <person name="Dunand C."/>
            <person name="Henrissat B."/>
            <person name="Grigoriev I.V."/>
            <person name="Hibbett D."/>
            <person name="Nagy L.G."/>
            <person name="Martin F.M."/>
        </authorList>
    </citation>
    <scope>NUCLEOTIDE SEQUENCE</scope>
    <source>
        <strain evidence="1">BED1</strain>
    </source>
</reference>